<dbReference type="AlphaFoldDB" id="A0A9P5NEH3"/>
<name>A0A9P5NEH3_GYMJU</name>
<reference evidence="2" key="1">
    <citation type="submission" date="2020-11" db="EMBL/GenBank/DDBJ databases">
        <authorList>
            <consortium name="DOE Joint Genome Institute"/>
            <person name="Ahrendt S."/>
            <person name="Riley R."/>
            <person name="Andreopoulos W."/>
            <person name="LaButti K."/>
            <person name="Pangilinan J."/>
            <person name="Ruiz-duenas F.J."/>
            <person name="Barrasa J.M."/>
            <person name="Sanchez-Garcia M."/>
            <person name="Camarero S."/>
            <person name="Miyauchi S."/>
            <person name="Serrano A."/>
            <person name="Linde D."/>
            <person name="Babiker R."/>
            <person name="Drula E."/>
            <person name="Ayuso-Fernandez I."/>
            <person name="Pacheco R."/>
            <person name="Padilla G."/>
            <person name="Ferreira P."/>
            <person name="Barriuso J."/>
            <person name="Kellner H."/>
            <person name="Castanera R."/>
            <person name="Alfaro M."/>
            <person name="Ramirez L."/>
            <person name="Pisabarro A.G."/>
            <person name="Kuo A."/>
            <person name="Tritt A."/>
            <person name="Lipzen A."/>
            <person name="He G."/>
            <person name="Yan M."/>
            <person name="Ng V."/>
            <person name="Cullen D."/>
            <person name="Martin F."/>
            <person name="Rosso M.-N."/>
            <person name="Henrissat B."/>
            <person name="Hibbett D."/>
            <person name="Martinez A.T."/>
            <person name="Grigoriev I.V."/>
        </authorList>
    </citation>
    <scope>NUCLEOTIDE SEQUENCE</scope>
    <source>
        <strain evidence="2">AH 44721</strain>
    </source>
</reference>
<comment type="caution">
    <text evidence="2">The sequence shown here is derived from an EMBL/GenBank/DDBJ whole genome shotgun (WGS) entry which is preliminary data.</text>
</comment>
<evidence type="ECO:0000313" key="2">
    <source>
        <dbReference type="EMBL" id="KAF8880114.1"/>
    </source>
</evidence>
<dbReference type="Proteomes" id="UP000724874">
    <property type="component" value="Unassembled WGS sequence"/>
</dbReference>
<feature type="compositionally biased region" description="Basic and acidic residues" evidence="1">
    <location>
        <begin position="161"/>
        <end position="172"/>
    </location>
</feature>
<organism evidence="2 3">
    <name type="scientific">Gymnopilus junonius</name>
    <name type="common">Spectacular rustgill mushroom</name>
    <name type="synonym">Gymnopilus spectabilis subsp. junonius</name>
    <dbReference type="NCBI Taxonomy" id="109634"/>
    <lineage>
        <taxon>Eukaryota</taxon>
        <taxon>Fungi</taxon>
        <taxon>Dikarya</taxon>
        <taxon>Basidiomycota</taxon>
        <taxon>Agaricomycotina</taxon>
        <taxon>Agaricomycetes</taxon>
        <taxon>Agaricomycetidae</taxon>
        <taxon>Agaricales</taxon>
        <taxon>Agaricineae</taxon>
        <taxon>Hymenogastraceae</taxon>
        <taxon>Gymnopilus</taxon>
    </lineage>
</organism>
<gene>
    <name evidence="2" type="ORF">CPB84DRAFT_1828312</name>
</gene>
<proteinExistence type="predicted"/>
<accession>A0A9P5NEH3</accession>
<feature type="region of interest" description="Disordered" evidence="1">
    <location>
        <begin position="141"/>
        <end position="181"/>
    </location>
</feature>
<evidence type="ECO:0000256" key="1">
    <source>
        <dbReference type="SAM" id="MobiDB-lite"/>
    </source>
</evidence>
<sequence length="194" mass="21152">MEIPQQQLSSNNFFLDAEGVEMDGVKISSIVGNYYNNPECHGSLQDSAPPDSLRGGSNFFLGSKKIQMRKTEIFSVIGDVHGLPLSKDNSECTVINTEANGSNEQDTHNNQLVEGDSANLGMDLHLTCDSAYAWDIFDGLEGSQPRDNRAKENRPQSGVAVRERNANNRDESEGNLGAGSNWKMTADKSVIIVT</sequence>
<feature type="compositionally biased region" description="Basic and acidic residues" evidence="1">
    <location>
        <begin position="144"/>
        <end position="154"/>
    </location>
</feature>
<evidence type="ECO:0000313" key="3">
    <source>
        <dbReference type="Proteomes" id="UP000724874"/>
    </source>
</evidence>
<dbReference type="EMBL" id="JADNYJ010000143">
    <property type="protein sequence ID" value="KAF8880114.1"/>
    <property type="molecule type" value="Genomic_DNA"/>
</dbReference>
<keyword evidence="3" id="KW-1185">Reference proteome</keyword>
<protein>
    <submittedName>
        <fullName evidence="2">Uncharacterized protein</fullName>
    </submittedName>
</protein>